<dbReference type="EMBL" id="JAVDVW010000002">
    <property type="protein sequence ID" value="MDR7100395.1"/>
    <property type="molecule type" value="Genomic_DNA"/>
</dbReference>
<accession>A0ABU1VSR3</accession>
<gene>
    <name evidence="4" type="ORF">J2X04_002776</name>
</gene>
<dbReference type="Gene3D" id="3.40.630.30">
    <property type="match status" value="1"/>
</dbReference>
<dbReference type="PANTHER" id="PTHR10545">
    <property type="entry name" value="DIAMINE N-ACETYLTRANSFERASE"/>
    <property type="match status" value="1"/>
</dbReference>
<feature type="domain" description="N-acetyltransferase" evidence="3">
    <location>
        <begin position="17"/>
        <end position="177"/>
    </location>
</feature>
<dbReference type="InterPro" id="IPR000182">
    <property type="entry name" value="GNAT_dom"/>
</dbReference>
<reference evidence="4 5" key="1">
    <citation type="submission" date="2023-07" db="EMBL/GenBank/DDBJ databases">
        <title>Sorghum-associated microbial communities from plants grown in Nebraska, USA.</title>
        <authorList>
            <person name="Schachtman D."/>
        </authorList>
    </citation>
    <scope>NUCLEOTIDE SEQUENCE [LARGE SCALE GENOMIC DNA]</scope>
    <source>
        <strain evidence="4 5">BE187</strain>
    </source>
</reference>
<dbReference type="CDD" id="cd04301">
    <property type="entry name" value="NAT_SF"/>
    <property type="match status" value="1"/>
</dbReference>
<sequence length="178" mass="19504">MTIPTIAAKIATNRPGVTLRLATRDDAALILALIRELAEYEREPDAVQTDEAMLAANLFGAQPGAEVVIAEADGQPAGFALFFHNFSTWLGRRGLYLEDLFVRPAYRGRGVGQVLMAYLAKLALERGCGRFEWSVLDWNTPAIDFYRRLGATGMDEWTVQRVTGDALQALAASFAPRG</sequence>
<dbReference type="InterPro" id="IPR016181">
    <property type="entry name" value="Acyl_CoA_acyltransferase"/>
</dbReference>
<protein>
    <submittedName>
        <fullName evidence="4">GNAT superfamily N-acetyltransferase</fullName>
    </submittedName>
</protein>
<proteinExistence type="predicted"/>
<dbReference type="PROSITE" id="PS51186">
    <property type="entry name" value="GNAT"/>
    <property type="match status" value="1"/>
</dbReference>
<dbReference type="InterPro" id="IPR051016">
    <property type="entry name" value="Diverse_Substrate_AcTransf"/>
</dbReference>
<comment type="caution">
    <text evidence="4">The sequence shown here is derived from an EMBL/GenBank/DDBJ whole genome shotgun (WGS) entry which is preliminary data.</text>
</comment>
<evidence type="ECO:0000313" key="5">
    <source>
        <dbReference type="Proteomes" id="UP001267878"/>
    </source>
</evidence>
<keyword evidence="2" id="KW-0012">Acyltransferase</keyword>
<evidence type="ECO:0000256" key="1">
    <source>
        <dbReference type="ARBA" id="ARBA00022679"/>
    </source>
</evidence>
<evidence type="ECO:0000256" key="2">
    <source>
        <dbReference type="ARBA" id="ARBA00023315"/>
    </source>
</evidence>
<evidence type="ECO:0000259" key="3">
    <source>
        <dbReference type="PROSITE" id="PS51186"/>
    </source>
</evidence>
<dbReference type="Pfam" id="PF00583">
    <property type="entry name" value="Acetyltransf_1"/>
    <property type="match status" value="1"/>
</dbReference>
<dbReference type="SUPFAM" id="SSF55729">
    <property type="entry name" value="Acyl-CoA N-acyltransferases (Nat)"/>
    <property type="match status" value="1"/>
</dbReference>
<dbReference type="RefSeq" id="WP_310055125.1">
    <property type="nucleotide sequence ID" value="NZ_JAVDVW010000002.1"/>
</dbReference>
<keyword evidence="1" id="KW-0808">Transferase</keyword>
<evidence type="ECO:0000313" key="4">
    <source>
        <dbReference type="EMBL" id="MDR7100395.1"/>
    </source>
</evidence>
<name>A0ABU1VSR3_9GAMM</name>
<keyword evidence="5" id="KW-1185">Reference proteome</keyword>
<organism evidence="4 5">
    <name type="scientific">Agrilutibacter niabensis</name>
    <dbReference type="NCBI Taxonomy" id="380628"/>
    <lineage>
        <taxon>Bacteria</taxon>
        <taxon>Pseudomonadati</taxon>
        <taxon>Pseudomonadota</taxon>
        <taxon>Gammaproteobacteria</taxon>
        <taxon>Lysobacterales</taxon>
        <taxon>Lysobacteraceae</taxon>
        <taxon>Agrilutibacter</taxon>
    </lineage>
</organism>
<dbReference type="Proteomes" id="UP001267878">
    <property type="component" value="Unassembled WGS sequence"/>
</dbReference>
<dbReference type="PANTHER" id="PTHR10545:SF29">
    <property type="entry name" value="GH14572P-RELATED"/>
    <property type="match status" value="1"/>
</dbReference>